<organism evidence="2 3">
    <name type="scientific">Gracilimonas sediminicola</name>
    <dbReference type="NCBI Taxonomy" id="2952158"/>
    <lineage>
        <taxon>Bacteria</taxon>
        <taxon>Pseudomonadati</taxon>
        <taxon>Balneolota</taxon>
        <taxon>Balneolia</taxon>
        <taxon>Balneolales</taxon>
        <taxon>Balneolaceae</taxon>
        <taxon>Gracilimonas</taxon>
    </lineage>
</organism>
<dbReference type="InterPro" id="IPR011042">
    <property type="entry name" value="6-blade_b-propeller_TolB-like"/>
</dbReference>
<evidence type="ECO:0000256" key="1">
    <source>
        <dbReference type="SAM" id="SignalP"/>
    </source>
</evidence>
<comment type="caution">
    <text evidence="2">The sequence shown here is derived from an EMBL/GenBank/DDBJ whole genome shotgun (WGS) entry which is preliminary data.</text>
</comment>
<evidence type="ECO:0000313" key="3">
    <source>
        <dbReference type="Proteomes" id="UP001139125"/>
    </source>
</evidence>
<protein>
    <recommendedName>
        <fullName evidence="4">SMP-30/Gluconolactonase/LRE-like region domain-containing protein</fullName>
    </recommendedName>
</protein>
<dbReference type="EMBL" id="JANDBC010000001">
    <property type="protein sequence ID" value="MCP9290581.1"/>
    <property type="molecule type" value="Genomic_DNA"/>
</dbReference>
<dbReference type="Gene3D" id="2.120.10.30">
    <property type="entry name" value="TolB, C-terminal domain"/>
    <property type="match status" value="1"/>
</dbReference>
<keyword evidence="3" id="KW-1185">Reference proteome</keyword>
<evidence type="ECO:0008006" key="4">
    <source>
        <dbReference type="Google" id="ProtNLM"/>
    </source>
</evidence>
<keyword evidence="1" id="KW-0732">Signal</keyword>
<dbReference type="AlphaFoldDB" id="A0A9X2L1G6"/>
<dbReference type="RefSeq" id="WP_255132786.1">
    <property type="nucleotide sequence ID" value="NZ_JANDBC010000001.1"/>
</dbReference>
<accession>A0A9X2L1G6</accession>
<sequence>MLKSLKLFTVVTFSLLSVNLSAQSYIQVYSEGQEALKKGDVLTFRESMVRANELRPNHPVIMYNLAKGYMMNNESDQALQTLEVLLHFYASPAVLDTSDFGVLRTLPEWDKLVETVSDIQRTNSTSEVAFEFDKPGFHPEGMAYDKETGEFYLTDIREGLIYRFNPKEAELVLFADLKASGFWSALGISVDPVEPDILWVTTAVMPQFSEYKEEIDGKSAVLKINKKTGQIINSYRAEGDRIFGDLTITKGGEVYISDSRNPVVFTIANNDVLKVAFQHEKWWNLQGLALSDDERYLYLSDYITGVYSIEMGTGKIQRLMEDNEWLRGGDGIYQKGGILTILQNGTTPKRVAQIRLDNAGRAMAETLTFPDQARADLNEPTLGTWVNGDLFYIGNSPWGFYGEDREPVLDKWPKLKIFKLNTHRESP</sequence>
<feature type="chain" id="PRO_5040990584" description="SMP-30/Gluconolactonase/LRE-like region domain-containing protein" evidence="1">
    <location>
        <begin position="23"/>
        <end position="427"/>
    </location>
</feature>
<dbReference type="Proteomes" id="UP001139125">
    <property type="component" value="Unassembled WGS sequence"/>
</dbReference>
<name>A0A9X2L1G6_9BACT</name>
<feature type="signal peptide" evidence="1">
    <location>
        <begin position="1"/>
        <end position="22"/>
    </location>
</feature>
<gene>
    <name evidence="2" type="ORF">NM125_03170</name>
</gene>
<dbReference type="SUPFAM" id="SSF63825">
    <property type="entry name" value="YWTD domain"/>
    <property type="match status" value="1"/>
</dbReference>
<proteinExistence type="predicted"/>
<reference evidence="2" key="1">
    <citation type="submission" date="2022-06" db="EMBL/GenBank/DDBJ databases">
        <title>Gracilimonas sp. CAU 1638 isolated from sea sediment.</title>
        <authorList>
            <person name="Kim W."/>
        </authorList>
    </citation>
    <scope>NUCLEOTIDE SEQUENCE</scope>
    <source>
        <strain evidence="2">CAU 1638</strain>
    </source>
</reference>
<evidence type="ECO:0000313" key="2">
    <source>
        <dbReference type="EMBL" id="MCP9290581.1"/>
    </source>
</evidence>